<feature type="domain" description="ABC-type transport auxiliary lipoprotein component" evidence="2">
    <location>
        <begin position="30"/>
        <end position="184"/>
    </location>
</feature>
<dbReference type="PROSITE" id="PS51257">
    <property type="entry name" value="PROKAR_LIPOPROTEIN"/>
    <property type="match status" value="1"/>
</dbReference>
<accession>A0AAU9CQH4</accession>
<evidence type="ECO:0000259" key="2">
    <source>
        <dbReference type="Pfam" id="PF03886"/>
    </source>
</evidence>
<evidence type="ECO:0000313" key="4">
    <source>
        <dbReference type="Proteomes" id="UP001321450"/>
    </source>
</evidence>
<name>A0AAU9CQH4_9GAMM</name>
<proteinExistence type="predicted"/>
<evidence type="ECO:0000313" key="3">
    <source>
        <dbReference type="EMBL" id="BCX89902.1"/>
    </source>
</evidence>
<dbReference type="AlphaFoldDB" id="A0AAU9CQH4"/>
<sequence length="214" mass="23027">MNTRIVLLLPLFLLGGCALTGGRSPASHYYVLPAPQPTTAATDMATTIALVPVRLPRYLDHPQIVTLDRQGRVRLAEFHRWAEPLNTGFTRVLATALARQLPESRILILPARNAAPAWTLALQVHELQILPDRLKLLAEWRLLQGQTTRIWQREEIEHRLPAADYVAIATGLSGLGEELARRIARNLAGITAAPAAGSGGSAPGPGPAGTTASP</sequence>
<organism evidence="3 4">
    <name type="scientific">Methylomarinovum tepidoasis</name>
    <dbReference type="NCBI Taxonomy" id="2840183"/>
    <lineage>
        <taxon>Bacteria</taxon>
        <taxon>Pseudomonadati</taxon>
        <taxon>Pseudomonadota</taxon>
        <taxon>Gammaproteobacteria</taxon>
        <taxon>Methylococcales</taxon>
        <taxon>Methylothermaceae</taxon>
        <taxon>Methylomarinovum</taxon>
    </lineage>
</organism>
<keyword evidence="4" id="KW-1185">Reference proteome</keyword>
<feature type="region of interest" description="Disordered" evidence="1">
    <location>
        <begin position="194"/>
        <end position="214"/>
    </location>
</feature>
<dbReference type="Proteomes" id="UP001321450">
    <property type="component" value="Chromosome"/>
</dbReference>
<gene>
    <name evidence="3" type="ORF">MIN45_P2276</name>
</gene>
<evidence type="ECO:0000256" key="1">
    <source>
        <dbReference type="SAM" id="MobiDB-lite"/>
    </source>
</evidence>
<protein>
    <recommendedName>
        <fullName evidence="2">ABC-type transport auxiliary lipoprotein component domain-containing protein</fullName>
    </recommendedName>
</protein>
<dbReference type="InterPro" id="IPR005586">
    <property type="entry name" value="ABC_trans_aux"/>
</dbReference>
<reference evidence="4" key="1">
    <citation type="journal article" date="2024" name="Int. J. Syst. Evol. Microbiol.">
        <title>Methylomarinovum tepidoasis sp. nov., a moderately thermophilic methanotroph of the family Methylothermaceae isolated from a deep-sea hydrothermal field.</title>
        <authorList>
            <person name="Hirayama H."/>
            <person name="Takaki Y."/>
            <person name="Abe M."/>
            <person name="Miyazaki M."/>
            <person name="Uematsu K."/>
            <person name="Matsui Y."/>
            <person name="Takai K."/>
        </authorList>
    </citation>
    <scope>NUCLEOTIDE SEQUENCE [LARGE SCALE GENOMIC DNA]</scope>
    <source>
        <strain evidence="4">IN45</strain>
    </source>
</reference>
<dbReference type="KEGG" id="meiy:MIN45_P2276"/>
<dbReference type="RefSeq" id="WP_286292481.1">
    <property type="nucleotide sequence ID" value="NZ_AP024718.1"/>
</dbReference>
<dbReference type="Gene3D" id="3.40.50.10610">
    <property type="entry name" value="ABC-type transport auxiliary lipoprotein component"/>
    <property type="match status" value="1"/>
</dbReference>
<dbReference type="SUPFAM" id="SSF159594">
    <property type="entry name" value="XCC0632-like"/>
    <property type="match status" value="1"/>
</dbReference>
<dbReference type="EMBL" id="AP024718">
    <property type="protein sequence ID" value="BCX89902.1"/>
    <property type="molecule type" value="Genomic_DNA"/>
</dbReference>
<dbReference type="Pfam" id="PF03886">
    <property type="entry name" value="ABC_trans_aux"/>
    <property type="match status" value="1"/>
</dbReference>